<dbReference type="Pfam" id="PF12728">
    <property type="entry name" value="HTH_17"/>
    <property type="match status" value="1"/>
</dbReference>
<dbReference type="InterPro" id="IPR041657">
    <property type="entry name" value="HTH_17"/>
</dbReference>
<accession>A0AAE3SFL4</accession>
<gene>
    <name evidence="2" type="ORF">OM075_12110</name>
</gene>
<dbReference type="Proteomes" id="UP001209229">
    <property type="component" value="Unassembled WGS sequence"/>
</dbReference>
<evidence type="ECO:0000313" key="2">
    <source>
        <dbReference type="EMBL" id="MCW3787217.1"/>
    </source>
</evidence>
<reference evidence="2" key="1">
    <citation type="submission" date="2022-10" db="EMBL/GenBank/DDBJ databases">
        <authorList>
            <person name="Yu W.X."/>
        </authorList>
    </citation>
    <scope>NUCLEOTIDE SEQUENCE</scope>
    <source>
        <strain evidence="2">AAT</strain>
    </source>
</reference>
<keyword evidence="3" id="KW-1185">Reference proteome</keyword>
<organism evidence="2 3">
    <name type="scientific">Plebeiibacterium sediminum</name>
    <dbReference type="NCBI Taxonomy" id="2992112"/>
    <lineage>
        <taxon>Bacteria</taxon>
        <taxon>Pseudomonadati</taxon>
        <taxon>Bacteroidota</taxon>
        <taxon>Bacteroidia</taxon>
        <taxon>Marinilabiliales</taxon>
        <taxon>Marinilabiliaceae</taxon>
        <taxon>Plebeiibacterium</taxon>
    </lineage>
</organism>
<comment type="caution">
    <text evidence="2">The sequence shown here is derived from an EMBL/GenBank/DDBJ whole genome shotgun (WGS) entry which is preliminary data.</text>
</comment>
<sequence>MDKDRFKEFENRIEKKMDELQASLFITNKEVLTIKEASLFSGLAVSYLYKLVHYGKISCFKPLGKKLYFSKEQLVDFLKSGEIKSDDECTKHIQKHLQKNINK</sequence>
<evidence type="ECO:0000259" key="1">
    <source>
        <dbReference type="Pfam" id="PF12728"/>
    </source>
</evidence>
<dbReference type="EMBL" id="JAPDPJ010000026">
    <property type="protein sequence ID" value="MCW3787217.1"/>
    <property type="molecule type" value="Genomic_DNA"/>
</dbReference>
<proteinExistence type="predicted"/>
<dbReference type="AlphaFoldDB" id="A0AAE3SFL4"/>
<dbReference type="RefSeq" id="WP_301190782.1">
    <property type="nucleotide sequence ID" value="NZ_JAPDPJ010000026.1"/>
</dbReference>
<feature type="domain" description="Helix-turn-helix" evidence="1">
    <location>
        <begin position="31"/>
        <end position="80"/>
    </location>
</feature>
<name>A0AAE3SFL4_9BACT</name>
<protein>
    <submittedName>
        <fullName evidence="2">Helix-turn-helix domain-containing protein</fullName>
    </submittedName>
</protein>
<evidence type="ECO:0000313" key="3">
    <source>
        <dbReference type="Proteomes" id="UP001209229"/>
    </source>
</evidence>